<reference evidence="1" key="2">
    <citation type="submission" date="2023-05" db="EMBL/GenBank/DDBJ databases">
        <authorList>
            <consortium name="Lawrence Berkeley National Laboratory"/>
            <person name="Steindorff A."/>
            <person name="Hensen N."/>
            <person name="Bonometti L."/>
            <person name="Westerberg I."/>
            <person name="Brannstrom I.O."/>
            <person name="Guillou S."/>
            <person name="Cros-Aarteil S."/>
            <person name="Calhoun S."/>
            <person name="Haridas S."/>
            <person name="Kuo A."/>
            <person name="Mondo S."/>
            <person name="Pangilinan J."/>
            <person name="Riley R."/>
            <person name="Labutti K."/>
            <person name="Andreopoulos B."/>
            <person name="Lipzen A."/>
            <person name="Chen C."/>
            <person name="Yanf M."/>
            <person name="Daum C."/>
            <person name="Ng V."/>
            <person name="Clum A."/>
            <person name="Ohm R."/>
            <person name="Martin F."/>
            <person name="Silar P."/>
            <person name="Natvig D."/>
            <person name="Lalanne C."/>
            <person name="Gautier V."/>
            <person name="Ament-Velasquez S.L."/>
            <person name="Kruys A."/>
            <person name="Hutchinson M.I."/>
            <person name="Powell A.J."/>
            <person name="Barry K."/>
            <person name="Miller A.N."/>
            <person name="Grigoriev I.V."/>
            <person name="Debuchy R."/>
            <person name="Gladieux P."/>
            <person name="Thoren M.H."/>
            <person name="Johannesson H."/>
        </authorList>
    </citation>
    <scope>NUCLEOTIDE SEQUENCE</scope>
    <source>
        <strain evidence="1">CBS 990.96</strain>
    </source>
</reference>
<sequence length="91" mass="10645">MGSIFSLFIFSLHFFLFQPLYHGSKWRHWTTKIQHGTKAGYADRKGVARLLLFLFRLLSFRSGWMNHEGKGPHRSSKRRSLSECIDCCVIV</sequence>
<evidence type="ECO:0000313" key="2">
    <source>
        <dbReference type="Proteomes" id="UP001301958"/>
    </source>
</evidence>
<organism evidence="1 2">
    <name type="scientific">Podospora fimiseda</name>
    <dbReference type="NCBI Taxonomy" id="252190"/>
    <lineage>
        <taxon>Eukaryota</taxon>
        <taxon>Fungi</taxon>
        <taxon>Dikarya</taxon>
        <taxon>Ascomycota</taxon>
        <taxon>Pezizomycotina</taxon>
        <taxon>Sordariomycetes</taxon>
        <taxon>Sordariomycetidae</taxon>
        <taxon>Sordariales</taxon>
        <taxon>Podosporaceae</taxon>
        <taxon>Podospora</taxon>
    </lineage>
</organism>
<dbReference type="AlphaFoldDB" id="A0AAN7GTV2"/>
<gene>
    <name evidence="1" type="ORF">QBC38DRAFT_23876</name>
</gene>
<name>A0AAN7GTV2_9PEZI</name>
<evidence type="ECO:0000313" key="1">
    <source>
        <dbReference type="EMBL" id="KAK4224343.1"/>
    </source>
</evidence>
<keyword evidence="2" id="KW-1185">Reference proteome</keyword>
<dbReference type="Proteomes" id="UP001301958">
    <property type="component" value="Unassembled WGS sequence"/>
</dbReference>
<comment type="caution">
    <text evidence="1">The sequence shown here is derived from an EMBL/GenBank/DDBJ whole genome shotgun (WGS) entry which is preliminary data.</text>
</comment>
<accession>A0AAN7GTV2</accession>
<reference evidence="1" key="1">
    <citation type="journal article" date="2023" name="Mol. Phylogenet. Evol.">
        <title>Genome-scale phylogeny and comparative genomics of the fungal order Sordariales.</title>
        <authorList>
            <person name="Hensen N."/>
            <person name="Bonometti L."/>
            <person name="Westerberg I."/>
            <person name="Brannstrom I.O."/>
            <person name="Guillou S."/>
            <person name="Cros-Aarteil S."/>
            <person name="Calhoun S."/>
            <person name="Haridas S."/>
            <person name="Kuo A."/>
            <person name="Mondo S."/>
            <person name="Pangilinan J."/>
            <person name="Riley R."/>
            <person name="LaButti K."/>
            <person name="Andreopoulos B."/>
            <person name="Lipzen A."/>
            <person name="Chen C."/>
            <person name="Yan M."/>
            <person name="Daum C."/>
            <person name="Ng V."/>
            <person name="Clum A."/>
            <person name="Steindorff A."/>
            <person name="Ohm R.A."/>
            <person name="Martin F."/>
            <person name="Silar P."/>
            <person name="Natvig D.O."/>
            <person name="Lalanne C."/>
            <person name="Gautier V."/>
            <person name="Ament-Velasquez S.L."/>
            <person name="Kruys A."/>
            <person name="Hutchinson M.I."/>
            <person name="Powell A.J."/>
            <person name="Barry K."/>
            <person name="Miller A.N."/>
            <person name="Grigoriev I.V."/>
            <person name="Debuchy R."/>
            <person name="Gladieux P."/>
            <person name="Hiltunen Thoren M."/>
            <person name="Johannesson H."/>
        </authorList>
    </citation>
    <scope>NUCLEOTIDE SEQUENCE</scope>
    <source>
        <strain evidence="1">CBS 990.96</strain>
    </source>
</reference>
<dbReference type="EMBL" id="MU865396">
    <property type="protein sequence ID" value="KAK4224343.1"/>
    <property type="molecule type" value="Genomic_DNA"/>
</dbReference>
<proteinExistence type="predicted"/>
<protein>
    <submittedName>
        <fullName evidence="1">Uncharacterized protein</fullName>
    </submittedName>
</protein>